<dbReference type="InterPro" id="IPR018114">
    <property type="entry name" value="TRYPSIN_HIS"/>
</dbReference>
<evidence type="ECO:0000259" key="3">
    <source>
        <dbReference type="PROSITE" id="PS50240"/>
    </source>
</evidence>
<name>A0A8S1DKE5_9INSE</name>
<feature type="region of interest" description="Disordered" evidence="1">
    <location>
        <begin position="86"/>
        <end position="107"/>
    </location>
</feature>
<dbReference type="Proteomes" id="UP000494165">
    <property type="component" value="Unassembled WGS sequence"/>
</dbReference>
<feature type="chain" id="PRO_5035777448" description="Peptidase S1 domain-containing protein" evidence="2">
    <location>
        <begin position="39"/>
        <end position="355"/>
    </location>
</feature>
<sequence length="355" mass="37152">MRIATSATGNHLAAAAGFAMRNSLWLVVLALFAQASAGVSKGVKEDAKKTVIFDAVNDTKEYTLEALVADANYTETEIYLSNIKEESSTSSGVDPTTAKPINHNGTDENGRILGGTLVTAATFVTPLNAYVFIQSMNVVGTVIQECGGVMLSTVWGLTAAHCVALATDITVYGGTLIDPVASATTSSTATAIIPSTFRLNFLLNNIALLSLDTPLVGVGTVKLSTVAPTAALDYKTFTTLGFGPATDAQLVDATSALNVVNMQNTNKATCNAQTIGIFVEYPGNTGCLSTSTGTKGICYADPGGPVFYESPTDDSGKLIGINSQIVGCPRQQPSSFTWIYSFIPWIHSTTLKVFT</sequence>
<dbReference type="GO" id="GO:0006508">
    <property type="term" value="P:proteolysis"/>
    <property type="evidence" value="ECO:0007669"/>
    <property type="project" value="InterPro"/>
</dbReference>
<reference evidence="4 5" key="1">
    <citation type="submission" date="2020-04" db="EMBL/GenBank/DDBJ databases">
        <authorList>
            <person name="Alioto T."/>
            <person name="Alioto T."/>
            <person name="Gomez Garrido J."/>
        </authorList>
    </citation>
    <scope>NUCLEOTIDE SEQUENCE [LARGE SCALE GENOMIC DNA]</scope>
</reference>
<dbReference type="AlphaFoldDB" id="A0A8S1DKE5"/>
<dbReference type="PROSITE" id="PS50240">
    <property type="entry name" value="TRYPSIN_DOM"/>
    <property type="match status" value="1"/>
</dbReference>
<dbReference type="Gene3D" id="2.40.10.10">
    <property type="entry name" value="Trypsin-like serine proteases"/>
    <property type="match status" value="1"/>
</dbReference>
<dbReference type="InterPro" id="IPR043504">
    <property type="entry name" value="Peptidase_S1_PA_chymotrypsin"/>
</dbReference>
<dbReference type="EMBL" id="CADEPI010000224">
    <property type="protein sequence ID" value="CAB3381094.1"/>
    <property type="molecule type" value="Genomic_DNA"/>
</dbReference>
<proteinExistence type="predicted"/>
<evidence type="ECO:0000256" key="1">
    <source>
        <dbReference type="SAM" id="MobiDB-lite"/>
    </source>
</evidence>
<dbReference type="PANTHER" id="PTHR24260:SF136">
    <property type="entry name" value="GH08193P-RELATED"/>
    <property type="match status" value="1"/>
</dbReference>
<dbReference type="PRINTS" id="PR00722">
    <property type="entry name" value="CHYMOTRYPSIN"/>
</dbReference>
<dbReference type="InterPro" id="IPR009003">
    <property type="entry name" value="Peptidase_S1_PA"/>
</dbReference>
<dbReference type="SUPFAM" id="SSF50494">
    <property type="entry name" value="Trypsin-like serine proteases"/>
    <property type="match status" value="1"/>
</dbReference>
<comment type="caution">
    <text evidence="4">The sequence shown here is derived from an EMBL/GenBank/DDBJ whole genome shotgun (WGS) entry which is preliminary data.</text>
</comment>
<gene>
    <name evidence="4" type="ORF">CLODIP_2_CD11917</name>
</gene>
<keyword evidence="5" id="KW-1185">Reference proteome</keyword>
<dbReference type="PANTHER" id="PTHR24260">
    <property type="match status" value="1"/>
</dbReference>
<dbReference type="SMART" id="SM00020">
    <property type="entry name" value="Tryp_SPc"/>
    <property type="match status" value="1"/>
</dbReference>
<accession>A0A8S1DKE5</accession>
<protein>
    <recommendedName>
        <fullName evidence="3">Peptidase S1 domain-containing protein</fullName>
    </recommendedName>
</protein>
<dbReference type="InterPro" id="IPR001254">
    <property type="entry name" value="Trypsin_dom"/>
</dbReference>
<dbReference type="InterPro" id="IPR001314">
    <property type="entry name" value="Peptidase_S1A"/>
</dbReference>
<dbReference type="OrthoDB" id="8440449at2759"/>
<feature type="signal peptide" evidence="2">
    <location>
        <begin position="1"/>
        <end position="38"/>
    </location>
</feature>
<dbReference type="PROSITE" id="PS00134">
    <property type="entry name" value="TRYPSIN_HIS"/>
    <property type="match status" value="1"/>
</dbReference>
<dbReference type="InterPro" id="IPR051333">
    <property type="entry name" value="CLIP_Serine_Protease"/>
</dbReference>
<evidence type="ECO:0000256" key="2">
    <source>
        <dbReference type="SAM" id="SignalP"/>
    </source>
</evidence>
<evidence type="ECO:0000313" key="5">
    <source>
        <dbReference type="Proteomes" id="UP000494165"/>
    </source>
</evidence>
<dbReference type="GO" id="GO:0004252">
    <property type="term" value="F:serine-type endopeptidase activity"/>
    <property type="evidence" value="ECO:0007669"/>
    <property type="project" value="InterPro"/>
</dbReference>
<dbReference type="Pfam" id="PF00089">
    <property type="entry name" value="Trypsin"/>
    <property type="match status" value="1"/>
</dbReference>
<keyword evidence="2" id="KW-0732">Signal</keyword>
<evidence type="ECO:0000313" key="4">
    <source>
        <dbReference type="EMBL" id="CAB3381094.1"/>
    </source>
</evidence>
<organism evidence="4 5">
    <name type="scientific">Cloeon dipterum</name>
    <dbReference type="NCBI Taxonomy" id="197152"/>
    <lineage>
        <taxon>Eukaryota</taxon>
        <taxon>Metazoa</taxon>
        <taxon>Ecdysozoa</taxon>
        <taxon>Arthropoda</taxon>
        <taxon>Hexapoda</taxon>
        <taxon>Insecta</taxon>
        <taxon>Pterygota</taxon>
        <taxon>Palaeoptera</taxon>
        <taxon>Ephemeroptera</taxon>
        <taxon>Pisciforma</taxon>
        <taxon>Baetidae</taxon>
        <taxon>Cloeon</taxon>
    </lineage>
</organism>
<feature type="domain" description="Peptidase S1" evidence="3">
    <location>
        <begin position="112"/>
        <end position="351"/>
    </location>
</feature>